<dbReference type="CDD" id="cd12195">
    <property type="entry name" value="CIPK_C"/>
    <property type="match status" value="1"/>
</dbReference>
<keyword evidence="9" id="KW-0464">Manganese</keyword>
<dbReference type="FunFam" id="3.30.310.80:FF:000005">
    <property type="entry name" value="Non-specific serine/threonine protein kinase"/>
    <property type="match status" value="1"/>
</dbReference>
<dbReference type="EC" id="2.7.11.1" evidence="3"/>
<reference evidence="13 14" key="1">
    <citation type="journal article" date="2023" name="Life. Sci Alliance">
        <title>Evolutionary insights into 3D genome organization and epigenetic landscape of Vigna mungo.</title>
        <authorList>
            <person name="Junaid A."/>
            <person name="Singh B."/>
            <person name="Bhatia S."/>
        </authorList>
    </citation>
    <scope>NUCLEOTIDE SEQUENCE [LARGE SCALE GENOMIC DNA]</scope>
    <source>
        <strain evidence="13">Urdbean</strain>
    </source>
</reference>
<comment type="catalytic activity">
    <reaction evidence="10">
        <text>L-threonyl-[protein] + ATP = O-phospho-L-threonyl-[protein] + ADP + H(+)</text>
        <dbReference type="Rhea" id="RHEA:46608"/>
        <dbReference type="Rhea" id="RHEA-COMP:11060"/>
        <dbReference type="Rhea" id="RHEA-COMP:11605"/>
        <dbReference type="ChEBI" id="CHEBI:15378"/>
        <dbReference type="ChEBI" id="CHEBI:30013"/>
        <dbReference type="ChEBI" id="CHEBI:30616"/>
        <dbReference type="ChEBI" id="CHEBI:61977"/>
        <dbReference type="ChEBI" id="CHEBI:456216"/>
        <dbReference type="EC" id="2.7.11.1"/>
    </reaction>
</comment>
<dbReference type="EMBL" id="CP144691">
    <property type="protein sequence ID" value="WVY94039.1"/>
    <property type="molecule type" value="Genomic_DNA"/>
</dbReference>
<evidence type="ECO:0000256" key="7">
    <source>
        <dbReference type="ARBA" id="ARBA00022777"/>
    </source>
</evidence>
<dbReference type="InterPro" id="IPR004041">
    <property type="entry name" value="NAF_dom"/>
</dbReference>
<evidence type="ECO:0000256" key="6">
    <source>
        <dbReference type="ARBA" id="ARBA00022741"/>
    </source>
</evidence>
<evidence type="ECO:0000313" key="14">
    <source>
        <dbReference type="Proteomes" id="UP001374535"/>
    </source>
</evidence>
<keyword evidence="6" id="KW-0547">Nucleotide-binding</keyword>
<keyword evidence="14" id="KW-1185">Reference proteome</keyword>
<sequence>MDKPHETTSDKADQECVKQAGVAPVLHESIEMQGDEVSPATPWIGWRRLRRQATSPATTGFDMNGLDALQRLNASSSCTKEEGKSGGGLPRRMMAFSAQVPTTPWTAVWWLRRQRPCGGNPYRGQHLRSGSCVGDLVDREVKLEKTWNGDPIEPAKNSKSYNLNAFDISSYSSGFDLSGLFEETDRKKEARFTSHKLVPIIIFKLEEICKRLRLKLKNKDGGLFKLEGSKVGRKGPLGIDAKIFEITPVFHLVELKKSSGDTLEYQKLLNQEVRSALKDVVWNWQGEAGLSTNHEAGLLKLVVQP</sequence>
<dbReference type="PROSITE" id="PS50816">
    <property type="entry name" value="NAF"/>
    <property type="match status" value="1"/>
</dbReference>
<comment type="similarity">
    <text evidence="2">Belongs to the protein kinase superfamily. CAMK Ser/Thr protein kinase family. SNF1 subfamily.</text>
</comment>
<dbReference type="Proteomes" id="UP001374535">
    <property type="component" value="Chromosome 10"/>
</dbReference>
<evidence type="ECO:0000256" key="2">
    <source>
        <dbReference type="ARBA" id="ARBA00006234"/>
    </source>
</evidence>
<evidence type="ECO:0000256" key="8">
    <source>
        <dbReference type="ARBA" id="ARBA00022840"/>
    </source>
</evidence>
<comment type="catalytic activity">
    <reaction evidence="11">
        <text>L-seryl-[protein] + ATP = O-phospho-L-seryl-[protein] + ADP + H(+)</text>
        <dbReference type="Rhea" id="RHEA:17989"/>
        <dbReference type="Rhea" id="RHEA-COMP:9863"/>
        <dbReference type="Rhea" id="RHEA-COMP:11604"/>
        <dbReference type="ChEBI" id="CHEBI:15378"/>
        <dbReference type="ChEBI" id="CHEBI:29999"/>
        <dbReference type="ChEBI" id="CHEBI:30616"/>
        <dbReference type="ChEBI" id="CHEBI:83421"/>
        <dbReference type="ChEBI" id="CHEBI:456216"/>
        <dbReference type="EC" id="2.7.11.1"/>
    </reaction>
</comment>
<comment type="cofactor">
    <cofactor evidence="1">
        <name>Mn(2+)</name>
        <dbReference type="ChEBI" id="CHEBI:29035"/>
    </cofactor>
</comment>
<evidence type="ECO:0000259" key="12">
    <source>
        <dbReference type="PROSITE" id="PS50816"/>
    </source>
</evidence>
<dbReference type="Pfam" id="PF03822">
    <property type="entry name" value="NAF"/>
    <property type="match status" value="1"/>
</dbReference>
<dbReference type="PANTHER" id="PTHR43895:SF28">
    <property type="entry name" value="CBL-INTERACTING SERINE_THREONINE-PROTEIN KINASE 15"/>
    <property type="match status" value="1"/>
</dbReference>
<keyword evidence="4" id="KW-0723">Serine/threonine-protein kinase</keyword>
<dbReference type="Gene3D" id="3.30.310.80">
    <property type="entry name" value="Kinase associated domain 1, KA1"/>
    <property type="match status" value="1"/>
</dbReference>
<dbReference type="PANTHER" id="PTHR43895">
    <property type="entry name" value="CALCIUM/CALMODULIN-DEPENDENT PROTEIN KINASE KINASE-RELATED"/>
    <property type="match status" value="1"/>
</dbReference>
<keyword evidence="7" id="KW-0418">Kinase</keyword>
<dbReference type="GO" id="GO:0007165">
    <property type="term" value="P:signal transduction"/>
    <property type="evidence" value="ECO:0007669"/>
    <property type="project" value="InterPro"/>
</dbReference>
<dbReference type="InterPro" id="IPR018451">
    <property type="entry name" value="NAF/FISL_domain"/>
</dbReference>
<evidence type="ECO:0000256" key="10">
    <source>
        <dbReference type="ARBA" id="ARBA00047899"/>
    </source>
</evidence>
<evidence type="ECO:0000313" key="13">
    <source>
        <dbReference type="EMBL" id="WVY94039.1"/>
    </source>
</evidence>
<evidence type="ECO:0000256" key="4">
    <source>
        <dbReference type="ARBA" id="ARBA00022527"/>
    </source>
</evidence>
<dbReference type="GO" id="GO:0005524">
    <property type="term" value="F:ATP binding"/>
    <property type="evidence" value="ECO:0007669"/>
    <property type="project" value="UniProtKB-KW"/>
</dbReference>
<dbReference type="AlphaFoldDB" id="A0AAQ3MNS2"/>
<protein>
    <recommendedName>
        <fullName evidence="3">non-specific serine/threonine protein kinase</fullName>
        <ecNumber evidence="3">2.7.11.1</ecNumber>
    </recommendedName>
</protein>
<gene>
    <name evidence="13" type="ORF">V8G54_033127</name>
</gene>
<feature type="domain" description="NAF" evidence="12">
    <location>
        <begin position="158"/>
        <end position="182"/>
    </location>
</feature>
<evidence type="ECO:0000256" key="9">
    <source>
        <dbReference type="ARBA" id="ARBA00023211"/>
    </source>
</evidence>
<organism evidence="13 14">
    <name type="scientific">Vigna mungo</name>
    <name type="common">Black gram</name>
    <name type="synonym">Phaseolus mungo</name>
    <dbReference type="NCBI Taxonomy" id="3915"/>
    <lineage>
        <taxon>Eukaryota</taxon>
        <taxon>Viridiplantae</taxon>
        <taxon>Streptophyta</taxon>
        <taxon>Embryophyta</taxon>
        <taxon>Tracheophyta</taxon>
        <taxon>Spermatophyta</taxon>
        <taxon>Magnoliopsida</taxon>
        <taxon>eudicotyledons</taxon>
        <taxon>Gunneridae</taxon>
        <taxon>Pentapetalae</taxon>
        <taxon>rosids</taxon>
        <taxon>fabids</taxon>
        <taxon>Fabales</taxon>
        <taxon>Fabaceae</taxon>
        <taxon>Papilionoideae</taxon>
        <taxon>50 kb inversion clade</taxon>
        <taxon>NPAAA clade</taxon>
        <taxon>indigoferoid/millettioid clade</taxon>
        <taxon>Phaseoleae</taxon>
        <taxon>Vigna</taxon>
    </lineage>
</organism>
<dbReference type="GO" id="GO:0004674">
    <property type="term" value="F:protein serine/threonine kinase activity"/>
    <property type="evidence" value="ECO:0007669"/>
    <property type="project" value="UniProtKB-KW"/>
</dbReference>
<evidence type="ECO:0000256" key="5">
    <source>
        <dbReference type="ARBA" id="ARBA00022679"/>
    </source>
</evidence>
<evidence type="ECO:0000256" key="11">
    <source>
        <dbReference type="ARBA" id="ARBA00048679"/>
    </source>
</evidence>
<evidence type="ECO:0000256" key="3">
    <source>
        <dbReference type="ARBA" id="ARBA00012513"/>
    </source>
</evidence>
<evidence type="ECO:0000256" key="1">
    <source>
        <dbReference type="ARBA" id="ARBA00001936"/>
    </source>
</evidence>
<keyword evidence="5" id="KW-0808">Transferase</keyword>
<name>A0AAQ3MNS2_VIGMU</name>
<keyword evidence="8" id="KW-0067">ATP-binding</keyword>
<accession>A0AAQ3MNS2</accession>
<proteinExistence type="inferred from homology"/>